<gene>
    <name evidence="2" type="ORF">NPIL_2371</name>
    <name evidence="3" type="ORF">NPIL_642671</name>
    <name evidence="4" type="ORF">NPIL_679941</name>
</gene>
<reference evidence="3" key="1">
    <citation type="submission" date="2020-08" db="EMBL/GenBank/DDBJ databases">
        <title>Multicomponent nature underlies the extraordinary mechanical properties of spider dragline silk.</title>
        <authorList>
            <person name="Kono N."/>
            <person name="Nakamura H."/>
            <person name="Mori M."/>
            <person name="Yoshida Y."/>
            <person name="Ohtoshi R."/>
            <person name="Malay A.D."/>
            <person name="Moran D.A.P."/>
            <person name="Tomita M."/>
            <person name="Numata K."/>
            <person name="Arakawa K."/>
        </authorList>
    </citation>
    <scope>NUCLEOTIDE SEQUENCE</scope>
</reference>
<organism evidence="3 5">
    <name type="scientific">Nephila pilipes</name>
    <name type="common">Giant wood spider</name>
    <name type="synonym">Nephila maculata</name>
    <dbReference type="NCBI Taxonomy" id="299642"/>
    <lineage>
        <taxon>Eukaryota</taxon>
        <taxon>Metazoa</taxon>
        <taxon>Ecdysozoa</taxon>
        <taxon>Arthropoda</taxon>
        <taxon>Chelicerata</taxon>
        <taxon>Arachnida</taxon>
        <taxon>Araneae</taxon>
        <taxon>Araneomorphae</taxon>
        <taxon>Entelegynae</taxon>
        <taxon>Araneoidea</taxon>
        <taxon>Nephilidae</taxon>
        <taxon>Nephila</taxon>
    </lineage>
</organism>
<keyword evidence="5" id="KW-1185">Reference proteome</keyword>
<accession>A0A8X6TQI7</accession>
<evidence type="ECO:0000313" key="3">
    <source>
        <dbReference type="EMBL" id="GFT36623.1"/>
    </source>
</evidence>
<evidence type="ECO:0000313" key="5">
    <source>
        <dbReference type="Proteomes" id="UP000887013"/>
    </source>
</evidence>
<name>A0A8X6TQI7_NEPPI</name>
<dbReference type="OrthoDB" id="6426891at2759"/>
<evidence type="ECO:0000256" key="1">
    <source>
        <dbReference type="SAM" id="MobiDB-lite"/>
    </source>
</evidence>
<dbReference type="EMBL" id="BMAW01109033">
    <property type="protein sequence ID" value="GFT36623.1"/>
    <property type="molecule type" value="Genomic_DNA"/>
</dbReference>
<evidence type="ECO:0000313" key="4">
    <source>
        <dbReference type="EMBL" id="GFT93172.1"/>
    </source>
</evidence>
<feature type="region of interest" description="Disordered" evidence="1">
    <location>
        <begin position="28"/>
        <end position="62"/>
    </location>
</feature>
<evidence type="ECO:0000313" key="2">
    <source>
        <dbReference type="EMBL" id="GFT20887.1"/>
    </source>
</evidence>
<protein>
    <submittedName>
        <fullName evidence="3">Uncharacterized protein</fullName>
    </submittedName>
</protein>
<sequence length="118" mass="13251">MEPFSNFSPQGSHLSICYYHQDLRRRRLQAGSRHALPRHRRDPPTRSNHNKEYDLDRPGMGSTLERHPFSGLVALAGIVHHLSGPNVCAQAPPRLLGVWQAVGAPLATMRGIPTHYEE</sequence>
<dbReference type="AlphaFoldDB" id="A0A8X6TQI7"/>
<proteinExistence type="predicted"/>
<dbReference type="EMBL" id="BMAW01074643">
    <property type="protein sequence ID" value="GFT93172.1"/>
    <property type="molecule type" value="Genomic_DNA"/>
</dbReference>
<dbReference type="Proteomes" id="UP000887013">
    <property type="component" value="Unassembled WGS sequence"/>
</dbReference>
<dbReference type="EMBL" id="BMAW01010876">
    <property type="protein sequence ID" value="GFT20887.1"/>
    <property type="molecule type" value="Genomic_DNA"/>
</dbReference>
<comment type="caution">
    <text evidence="3">The sequence shown here is derived from an EMBL/GenBank/DDBJ whole genome shotgun (WGS) entry which is preliminary data.</text>
</comment>